<keyword evidence="2" id="KW-1185">Reference proteome</keyword>
<protein>
    <submittedName>
        <fullName evidence="1">Uncharacterized protein</fullName>
    </submittedName>
</protein>
<reference evidence="1 2" key="1">
    <citation type="submission" date="2024-01" db="EMBL/GenBank/DDBJ databases">
        <title>The genomes of 5 underutilized Papilionoideae crops provide insights into root nodulation and disease resistanc.</title>
        <authorList>
            <person name="Jiang F."/>
        </authorList>
    </citation>
    <scope>NUCLEOTIDE SEQUENCE [LARGE SCALE GENOMIC DNA]</scope>
    <source>
        <strain evidence="1">DUOXIRENSHENG_FW03</strain>
        <tissue evidence="1">Leaves</tissue>
    </source>
</reference>
<organism evidence="1 2">
    <name type="scientific">Psophocarpus tetragonolobus</name>
    <name type="common">Winged bean</name>
    <name type="synonym">Dolichos tetragonolobus</name>
    <dbReference type="NCBI Taxonomy" id="3891"/>
    <lineage>
        <taxon>Eukaryota</taxon>
        <taxon>Viridiplantae</taxon>
        <taxon>Streptophyta</taxon>
        <taxon>Embryophyta</taxon>
        <taxon>Tracheophyta</taxon>
        <taxon>Spermatophyta</taxon>
        <taxon>Magnoliopsida</taxon>
        <taxon>eudicotyledons</taxon>
        <taxon>Gunneridae</taxon>
        <taxon>Pentapetalae</taxon>
        <taxon>rosids</taxon>
        <taxon>fabids</taxon>
        <taxon>Fabales</taxon>
        <taxon>Fabaceae</taxon>
        <taxon>Papilionoideae</taxon>
        <taxon>50 kb inversion clade</taxon>
        <taxon>NPAAA clade</taxon>
        <taxon>indigoferoid/millettioid clade</taxon>
        <taxon>Phaseoleae</taxon>
        <taxon>Psophocarpus</taxon>
    </lineage>
</organism>
<gene>
    <name evidence="1" type="ORF">VNO78_23469</name>
</gene>
<comment type="caution">
    <text evidence="1">The sequence shown here is derived from an EMBL/GenBank/DDBJ whole genome shotgun (WGS) entry which is preliminary data.</text>
</comment>
<evidence type="ECO:0000313" key="1">
    <source>
        <dbReference type="EMBL" id="KAK7388647.1"/>
    </source>
</evidence>
<sequence length="76" mass="8821">MKTNLPFANAVIENPLYVYERLHISESLLQHNLNQLPIYRISLPSVIETYAISSINHAVIFRKLTPLLFKMPSLRE</sequence>
<dbReference type="AlphaFoldDB" id="A0AAN9XDW2"/>
<dbReference type="Proteomes" id="UP001386955">
    <property type="component" value="Unassembled WGS sequence"/>
</dbReference>
<proteinExistence type="predicted"/>
<name>A0AAN9XDW2_PSOTE</name>
<evidence type="ECO:0000313" key="2">
    <source>
        <dbReference type="Proteomes" id="UP001386955"/>
    </source>
</evidence>
<dbReference type="EMBL" id="JAYMYS010000006">
    <property type="protein sequence ID" value="KAK7388647.1"/>
    <property type="molecule type" value="Genomic_DNA"/>
</dbReference>
<accession>A0AAN9XDW2</accession>